<comment type="cofactor">
    <cofactor evidence="6">
        <name>Co(2+)</name>
        <dbReference type="ChEBI" id="CHEBI:48828"/>
    </cofactor>
    <cofactor evidence="6">
        <name>Zn(2+)</name>
        <dbReference type="ChEBI" id="CHEBI:29105"/>
    </cofactor>
    <cofactor evidence="6">
        <name>Mn(2+)</name>
        <dbReference type="ChEBI" id="CHEBI:29035"/>
    </cofactor>
    <cofactor evidence="6">
        <name>Fe(2+)</name>
        <dbReference type="ChEBI" id="CHEBI:29033"/>
    </cofactor>
    <text evidence="6">Binds 2 divalent metal cations per subunit. Has a high-affinity and a low affinity metal-binding site. The true nature of the physiological cofactor is under debate. The enzyme is active with cobalt, zinc, manganese or divalent iron ions. Most likely, methionine aminopeptidases function as mononuclear Fe(2+)-metalloproteases under physiological conditions, and the catalytically relevant metal-binding site has been assigned to the histidine-containing high-affinity site.</text>
</comment>
<feature type="binding site" evidence="6">
    <location>
        <position position="111"/>
    </location>
    <ligand>
        <name>a divalent metal cation</name>
        <dbReference type="ChEBI" id="CHEBI:60240"/>
        <label>2</label>
        <note>catalytic</note>
    </ligand>
</feature>
<dbReference type="RefSeq" id="WP_017984660.1">
    <property type="nucleotide sequence ID" value="NZ_AQUL01000001.1"/>
</dbReference>
<evidence type="ECO:0000313" key="10">
    <source>
        <dbReference type="Proteomes" id="UP000062973"/>
    </source>
</evidence>
<feature type="binding site" evidence="6">
    <location>
        <position position="100"/>
    </location>
    <ligand>
        <name>a divalent metal cation</name>
        <dbReference type="ChEBI" id="CHEBI:60240"/>
        <label>1</label>
    </ligand>
</feature>
<proteinExistence type="inferred from homology"/>
<feature type="domain" description="Peptidase M24" evidence="8">
    <location>
        <begin position="11"/>
        <end position="246"/>
    </location>
</feature>
<keyword evidence="5 6" id="KW-0378">Hydrolase</keyword>
<comment type="subunit">
    <text evidence="6">Monomer.</text>
</comment>
<dbReference type="CDD" id="cd01086">
    <property type="entry name" value="MetAP1"/>
    <property type="match status" value="1"/>
</dbReference>
<accession>A0A076MXP8</accession>
<dbReference type="KEGG" id="amq:AMETH_5732"/>
<dbReference type="InterPro" id="IPR036005">
    <property type="entry name" value="Creatinase/aminopeptidase-like"/>
</dbReference>
<feature type="binding site" evidence="6">
    <location>
        <position position="111"/>
    </location>
    <ligand>
        <name>a divalent metal cation</name>
        <dbReference type="ChEBI" id="CHEBI:60240"/>
        <label>1</label>
    </ligand>
</feature>
<sequence length="255" mass="26895">MIELKSRGELEAMRAAGRVVAKVLRAVREHASVGTSLRELDQLAADILNDEGAKSSFLHYHPRFAPSPYPAVLCTSVNDAVVHGIPTDYRLGDGDLLSVDFGAHVDGWHGDAAVSFVVGNGNQADLDLIAATERGMWAGIEQARPGNRMGDIGHAIAAIGRRAGYGLLADNGGHGVGRAMHEAPHVPNEAVAGKGMPLREGLVIAIEPMFLAGGRDDYRYADDGWTILTSDGSRAAHVEHTIAVTADGPLVLTAQ</sequence>
<dbReference type="SUPFAM" id="SSF55920">
    <property type="entry name" value="Creatinase/aminopeptidase"/>
    <property type="match status" value="1"/>
</dbReference>
<gene>
    <name evidence="6 9" type="primary">map</name>
    <name evidence="9" type="ORF">AMETH_5732</name>
</gene>
<dbReference type="GO" id="GO:0070006">
    <property type="term" value="F:metalloaminopeptidase activity"/>
    <property type="evidence" value="ECO:0007669"/>
    <property type="project" value="UniProtKB-UniRule"/>
</dbReference>
<dbReference type="EC" id="3.4.11.18" evidence="6 7"/>
<evidence type="ECO:0000256" key="4">
    <source>
        <dbReference type="ARBA" id="ARBA00022723"/>
    </source>
</evidence>
<dbReference type="PANTHER" id="PTHR43330">
    <property type="entry name" value="METHIONINE AMINOPEPTIDASE"/>
    <property type="match status" value="1"/>
</dbReference>
<organism evidence="9 10">
    <name type="scientific">Amycolatopsis methanolica 239</name>
    <dbReference type="NCBI Taxonomy" id="1068978"/>
    <lineage>
        <taxon>Bacteria</taxon>
        <taxon>Bacillati</taxon>
        <taxon>Actinomycetota</taxon>
        <taxon>Actinomycetes</taxon>
        <taxon>Pseudonocardiales</taxon>
        <taxon>Pseudonocardiaceae</taxon>
        <taxon>Amycolatopsis</taxon>
        <taxon>Amycolatopsis methanolica group</taxon>
    </lineage>
</organism>
<comment type="function">
    <text evidence="1 6">Removes the N-terminal methionine from nascent proteins. The N-terminal methionine is often cleaved when the second residue in the primary sequence is small and uncharged (Met-Ala-, Cys, Gly, Pro, Ser, Thr, or Val). Requires deformylation of the N(alpha)-formylated initiator methionine before it can be hydrolyzed.</text>
</comment>
<keyword evidence="2 6" id="KW-0031">Aminopeptidase</keyword>
<dbReference type="OrthoDB" id="9802055at2"/>
<name>A0A076MXP8_AMYME</name>
<dbReference type="InterPro" id="IPR001714">
    <property type="entry name" value="Pept_M24_MAP"/>
</dbReference>
<dbReference type="Pfam" id="PF00557">
    <property type="entry name" value="Peptidase_M24"/>
    <property type="match status" value="1"/>
</dbReference>
<dbReference type="HAMAP" id="MF_01974">
    <property type="entry name" value="MetAP_1"/>
    <property type="match status" value="1"/>
</dbReference>
<dbReference type="InterPro" id="IPR000994">
    <property type="entry name" value="Pept_M24"/>
</dbReference>
<dbReference type="InterPro" id="IPR002467">
    <property type="entry name" value="Pept_M24A_MAP1"/>
</dbReference>
<evidence type="ECO:0000256" key="7">
    <source>
        <dbReference type="RuleBase" id="RU003653"/>
    </source>
</evidence>
<evidence type="ECO:0000256" key="2">
    <source>
        <dbReference type="ARBA" id="ARBA00022438"/>
    </source>
</evidence>
<reference evidence="9 10" key="1">
    <citation type="submission" date="2014-07" db="EMBL/GenBank/DDBJ databases">
        <title>Whole Genome Sequence of the Amycolatopsis methanolica 239.</title>
        <authorList>
            <person name="Tang B."/>
        </authorList>
    </citation>
    <scope>NUCLEOTIDE SEQUENCE [LARGE SCALE GENOMIC DNA]</scope>
    <source>
        <strain evidence="9 10">239</strain>
    </source>
</reference>
<dbReference type="PATRIC" id="fig|1068978.7.peg.6157"/>
<evidence type="ECO:0000256" key="6">
    <source>
        <dbReference type="HAMAP-Rule" id="MF_01974"/>
    </source>
</evidence>
<feature type="binding site" evidence="6">
    <location>
        <position position="83"/>
    </location>
    <ligand>
        <name>substrate</name>
    </ligand>
</feature>
<dbReference type="AlphaFoldDB" id="A0A076MXP8"/>
<dbReference type="HOGENOM" id="CLU_015857_0_1_11"/>
<dbReference type="Gene3D" id="3.90.230.10">
    <property type="entry name" value="Creatinase/methionine aminopeptidase superfamily"/>
    <property type="match status" value="1"/>
</dbReference>
<dbReference type="EMBL" id="CP009110">
    <property type="protein sequence ID" value="AIJ25824.1"/>
    <property type="molecule type" value="Genomic_DNA"/>
</dbReference>
<dbReference type="STRING" id="1068978.AMETH_5732"/>
<evidence type="ECO:0000259" key="8">
    <source>
        <dbReference type="Pfam" id="PF00557"/>
    </source>
</evidence>
<dbReference type="PANTHER" id="PTHR43330:SF27">
    <property type="entry name" value="METHIONINE AMINOPEPTIDASE"/>
    <property type="match status" value="1"/>
</dbReference>
<keyword evidence="10" id="KW-1185">Reference proteome</keyword>
<dbReference type="NCBIfam" id="TIGR00500">
    <property type="entry name" value="met_pdase_I"/>
    <property type="match status" value="1"/>
</dbReference>
<feature type="binding site" evidence="6">
    <location>
        <position position="207"/>
    </location>
    <ligand>
        <name>a divalent metal cation</name>
        <dbReference type="ChEBI" id="CHEBI:60240"/>
        <label>2</label>
        <note>catalytic</note>
    </ligand>
</feature>
<feature type="binding site" evidence="6">
    <location>
        <position position="174"/>
    </location>
    <ligand>
        <name>a divalent metal cation</name>
        <dbReference type="ChEBI" id="CHEBI:60240"/>
        <label>2</label>
        <note>catalytic</note>
    </ligand>
</feature>
<evidence type="ECO:0000313" key="9">
    <source>
        <dbReference type="EMBL" id="AIJ25824.1"/>
    </source>
</evidence>
<dbReference type="GO" id="GO:0004239">
    <property type="term" value="F:initiator methionyl aminopeptidase activity"/>
    <property type="evidence" value="ECO:0007669"/>
    <property type="project" value="UniProtKB-UniRule"/>
</dbReference>
<evidence type="ECO:0000256" key="5">
    <source>
        <dbReference type="ARBA" id="ARBA00022801"/>
    </source>
</evidence>
<comment type="similarity">
    <text evidence="6">Belongs to the peptidase M24A family. Methionine aminopeptidase type 1 subfamily.</text>
</comment>
<evidence type="ECO:0000256" key="3">
    <source>
        <dbReference type="ARBA" id="ARBA00022670"/>
    </source>
</evidence>
<comment type="catalytic activity">
    <reaction evidence="6 7">
        <text>Release of N-terminal amino acids, preferentially methionine, from peptides and arylamides.</text>
        <dbReference type="EC" id="3.4.11.18"/>
    </reaction>
</comment>
<evidence type="ECO:0000256" key="1">
    <source>
        <dbReference type="ARBA" id="ARBA00002521"/>
    </source>
</evidence>
<dbReference type="Proteomes" id="UP000062973">
    <property type="component" value="Chromosome"/>
</dbReference>
<feature type="binding site" evidence="6">
    <location>
        <position position="239"/>
    </location>
    <ligand>
        <name>a divalent metal cation</name>
        <dbReference type="ChEBI" id="CHEBI:60240"/>
        <label>2</label>
        <note>catalytic</note>
    </ligand>
</feature>
<protein>
    <recommendedName>
        <fullName evidence="6 7">Methionine aminopeptidase</fullName>
        <shortName evidence="6">MAP</shortName>
        <shortName evidence="6">MetAP</shortName>
        <ecNumber evidence="6 7">3.4.11.18</ecNumber>
    </recommendedName>
    <alternativeName>
        <fullName evidence="6">Peptidase M</fullName>
    </alternativeName>
</protein>
<dbReference type="PRINTS" id="PR00599">
    <property type="entry name" value="MAPEPTIDASE"/>
</dbReference>
<dbReference type="GO" id="GO:0005829">
    <property type="term" value="C:cytosol"/>
    <property type="evidence" value="ECO:0007669"/>
    <property type="project" value="TreeGrafter"/>
</dbReference>
<keyword evidence="4 6" id="KW-0479">Metal-binding</keyword>
<dbReference type="GO" id="GO:0006508">
    <property type="term" value="P:proteolysis"/>
    <property type="evidence" value="ECO:0007669"/>
    <property type="project" value="UniProtKB-KW"/>
</dbReference>
<dbReference type="GO" id="GO:0046872">
    <property type="term" value="F:metal ion binding"/>
    <property type="evidence" value="ECO:0007669"/>
    <property type="project" value="UniProtKB-UniRule"/>
</dbReference>
<keyword evidence="3 6" id="KW-0645">Protease</keyword>
<dbReference type="eggNOG" id="COG0024">
    <property type="taxonomic scope" value="Bacteria"/>
</dbReference>
<feature type="binding site" evidence="6">
    <location>
        <position position="181"/>
    </location>
    <ligand>
        <name>substrate</name>
    </ligand>
</feature>
<feature type="binding site" evidence="6">
    <location>
        <position position="239"/>
    </location>
    <ligand>
        <name>a divalent metal cation</name>
        <dbReference type="ChEBI" id="CHEBI:60240"/>
        <label>1</label>
    </ligand>
</feature>